<accession>A0ABU6JB91</accession>
<evidence type="ECO:0000313" key="3">
    <source>
        <dbReference type="Proteomes" id="UP001352263"/>
    </source>
</evidence>
<sequence>MKYLAIAAMFAATSALAHHGWSEYDADKPLQLSGTIQESGYSHPHGIVQLKTADKTWNVVLAPPTRMENRGLQKELLNPGGKATVYGYPNRNKPDELRAERITIGGKTTELR</sequence>
<evidence type="ECO:0000256" key="1">
    <source>
        <dbReference type="SAM" id="SignalP"/>
    </source>
</evidence>
<comment type="caution">
    <text evidence="2">The sequence shown here is derived from an EMBL/GenBank/DDBJ whole genome shotgun (WGS) entry which is preliminary data.</text>
</comment>
<gene>
    <name evidence="2" type="ORF">RY831_17295</name>
</gene>
<dbReference type="Pfam" id="PF19649">
    <property type="entry name" value="DUF6152"/>
    <property type="match status" value="1"/>
</dbReference>
<feature type="signal peptide" evidence="1">
    <location>
        <begin position="1"/>
        <end position="17"/>
    </location>
</feature>
<organism evidence="2 3">
    <name type="scientific">Noviherbaspirillum album</name>
    <dbReference type="NCBI Taxonomy" id="3080276"/>
    <lineage>
        <taxon>Bacteria</taxon>
        <taxon>Pseudomonadati</taxon>
        <taxon>Pseudomonadota</taxon>
        <taxon>Betaproteobacteria</taxon>
        <taxon>Burkholderiales</taxon>
        <taxon>Oxalobacteraceae</taxon>
        <taxon>Noviherbaspirillum</taxon>
    </lineage>
</organism>
<keyword evidence="3" id="KW-1185">Reference proteome</keyword>
<name>A0ABU6JB91_9BURK</name>
<reference evidence="2 3" key="1">
    <citation type="submission" date="2023-10" db="EMBL/GenBank/DDBJ databases">
        <title>Noviherbaspirillum sp. CPCC 100848 genome assembly.</title>
        <authorList>
            <person name="Li X.Y."/>
            <person name="Fang X.M."/>
        </authorList>
    </citation>
    <scope>NUCLEOTIDE SEQUENCE [LARGE SCALE GENOMIC DNA]</scope>
    <source>
        <strain evidence="2 3">CPCC 100848</strain>
    </source>
</reference>
<evidence type="ECO:0000313" key="2">
    <source>
        <dbReference type="EMBL" id="MEC4720924.1"/>
    </source>
</evidence>
<dbReference type="InterPro" id="IPR046150">
    <property type="entry name" value="DUF6152"/>
</dbReference>
<keyword evidence="1" id="KW-0732">Signal</keyword>
<dbReference type="EMBL" id="JAWIIV010000014">
    <property type="protein sequence ID" value="MEC4720924.1"/>
    <property type="molecule type" value="Genomic_DNA"/>
</dbReference>
<dbReference type="RefSeq" id="WP_326507634.1">
    <property type="nucleotide sequence ID" value="NZ_JAWIIV010000014.1"/>
</dbReference>
<feature type="chain" id="PRO_5045687038" evidence="1">
    <location>
        <begin position="18"/>
        <end position="112"/>
    </location>
</feature>
<protein>
    <submittedName>
        <fullName evidence="2">DUF6152 family protein</fullName>
    </submittedName>
</protein>
<dbReference type="Proteomes" id="UP001352263">
    <property type="component" value="Unassembled WGS sequence"/>
</dbReference>
<proteinExistence type="predicted"/>